<accession>A0A0A9HTR4</accession>
<protein>
    <submittedName>
        <fullName evidence="2">Uncharacterized protein</fullName>
    </submittedName>
</protein>
<evidence type="ECO:0000256" key="1">
    <source>
        <dbReference type="SAM" id="Phobius"/>
    </source>
</evidence>
<name>A0A0A9HTR4_ARUDO</name>
<dbReference type="EMBL" id="GBRH01161583">
    <property type="protein sequence ID" value="JAE36313.1"/>
    <property type="molecule type" value="Transcribed_RNA"/>
</dbReference>
<dbReference type="AlphaFoldDB" id="A0A0A9HTR4"/>
<organism evidence="2">
    <name type="scientific">Arundo donax</name>
    <name type="common">Giant reed</name>
    <name type="synonym">Donax arundinaceus</name>
    <dbReference type="NCBI Taxonomy" id="35708"/>
    <lineage>
        <taxon>Eukaryota</taxon>
        <taxon>Viridiplantae</taxon>
        <taxon>Streptophyta</taxon>
        <taxon>Embryophyta</taxon>
        <taxon>Tracheophyta</taxon>
        <taxon>Spermatophyta</taxon>
        <taxon>Magnoliopsida</taxon>
        <taxon>Liliopsida</taxon>
        <taxon>Poales</taxon>
        <taxon>Poaceae</taxon>
        <taxon>PACMAD clade</taxon>
        <taxon>Arundinoideae</taxon>
        <taxon>Arundineae</taxon>
        <taxon>Arundo</taxon>
    </lineage>
</organism>
<keyword evidence="1" id="KW-0812">Transmembrane</keyword>
<proteinExistence type="predicted"/>
<keyword evidence="1" id="KW-1133">Transmembrane helix</keyword>
<reference evidence="2" key="2">
    <citation type="journal article" date="2015" name="Data Brief">
        <title>Shoot transcriptome of the giant reed, Arundo donax.</title>
        <authorList>
            <person name="Barrero R.A."/>
            <person name="Guerrero F.D."/>
            <person name="Moolhuijzen P."/>
            <person name="Goolsby J.A."/>
            <person name="Tidwell J."/>
            <person name="Bellgard S.E."/>
            <person name="Bellgard M.I."/>
        </authorList>
    </citation>
    <scope>NUCLEOTIDE SEQUENCE</scope>
    <source>
        <tissue evidence="2">Shoot tissue taken approximately 20 cm above the soil surface</tissue>
    </source>
</reference>
<reference evidence="2" key="1">
    <citation type="submission" date="2014-09" db="EMBL/GenBank/DDBJ databases">
        <authorList>
            <person name="Magalhaes I.L.F."/>
            <person name="Oliveira U."/>
            <person name="Santos F.R."/>
            <person name="Vidigal T.H.D.A."/>
            <person name="Brescovit A.D."/>
            <person name="Santos A.J."/>
        </authorList>
    </citation>
    <scope>NUCLEOTIDE SEQUENCE</scope>
    <source>
        <tissue evidence="2">Shoot tissue taken approximately 20 cm above the soil surface</tissue>
    </source>
</reference>
<sequence length="84" mass="9836">MRRALEGKLHDPYMHTHFFAIRFFIWEHTSIGLYCKFVFLFLCQVVQNVLLVVCLPCVAMPFQFSPNSSALCYRFGSTISLFYS</sequence>
<feature type="transmembrane region" description="Helical" evidence="1">
    <location>
        <begin position="37"/>
        <end position="62"/>
    </location>
</feature>
<evidence type="ECO:0000313" key="2">
    <source>
        <dbReference type="EMBL" id="JAE36313.1"/>
    </source>
</evidence>
<keyword evidence="1" id="KW-0472">Membrane</keyword>